<protein>
    <submittedName>
        <fullName evidence="1">Uncharacterized protein</fullName>
    </submittedName>
</protein>
<dbReference type="EMBL" id="JACCJC010000018">
    <property type="protein sequence ID" value="KAF6236522.1"/>
    <property type="molecule type" value="Genomic_DNA"/>
</dbReference>
<sequence>MEIFAREKSSKKRCNCVQTGCDLYTDLSLAIRVPLDPKYSSFTSVYRLGADVLVLSRTKSPNCGVAFGLLKTPGRLSYGALSKYQED</sequence>
<keyword evidence="2" id="KW-1185">Reference proteome</keyword>
<dbReference type="AlphaFoldDB" id="A0A8H6L5M2"/>
<comment type="caution">
    <text evidence="1">The sequence shown here is derived from an EMBL/GenBank/DDBJ whole genome shotgun (WGS) entry which is preliminary data.</text>
</comment>
<name>A0A8H6L5M2_9LECA</name>
<dbReference type="RefSeq" id="XP_037165861.1">
    <property type="nucleotide sequence ID" value="XM_037307221.1"/>
</dbReference>
<dbReference type="Proteomes" id="UP000578531">
    <property type="component" value="Unassembled WGS sequence"/>
</dbReference>
<accession>A0A8H6L5M2</accession>
<organism evidence="1 2">
    <name type="scientific">Letharia columbiana</name>
    <dbReference type="NCBI Taxonomy" id="112416"/>
    <lineage>
        <taxon>Eukaryota</taxon>
        <taxon>Fungi</taxon>
        <taxon>Dikarya</taxon>
        <taxon>Ascomycota</taxon>
        <taxon>Pezizomycotina</taxon>
        <taxon>Lecanoromycetes</taxon>
        <taxon>OSLEUM clade</taxon>
        <taxon>Lecanoromycetidae</taxon>
        <taxon>Lecanorales</taxon>
        <taxon>Lecanorineae</taxon>
        <taxon>Parmeliaceae</taxon>
        <taxon>Letharia</taxon>
    </lineage>
</organism>
<evidence type="ECO:0000313" key="1">
    <source>
        <dbReference type="EMBL" id="KAF6236522.1"/>
    </source>
</evidence>
<dbReference type="GeneID" id="59286967"/>
<gene>
    <name evidence="1" type="ORF">HO173_005303</name>
</gene>
<proteinExistence type="predicted"/>
<reference evidence="1 2" key="1">
    <citation type="journal article" date="2020" name="Genomics">
        <title>Complete, high-quality genomes from long-read metagenomic sequencing of two wolf lichen thalli reveals enigmatic genome architecture.</title>
        <authorList>
            <person name="McKenzie S.K."/>
            <person name="Walston R.F."/>
            <person name="Allen J.L."/>
        </authorList>
    </citation>
    <scope>NUCLEOTIDE SEQUENCE [LARGE SCALE GENOMIC DNA]</scope>
    <source>
        <strain evidence="1">WasteWater2</strain>
    </source>
</reference>
<evidence type="ECO:0000313" key="2">
    <source>
        <dbReference type="Proteomes" id="UP000578531"/>
    </source>
</evidence>